<keyword evidence="9 16" id="KW-0675">Receptor</keyword>
<dbReference type="InterPro" id="IPR012910">
    <property type="entry name" value="Plug_dom"/>
</dbReference>
<evidence type="ECO:0000256" key="2">
    <source>
        <dbReference type="ARBA" id="ARBA00009810"/>
    </source>
</evidence>
<keyword evidence="3 11" id="KW-0813">Transport</keyword>
<dbReference type="STRING" id="1835254.CL55_00005870"/>
<dbReference type="GO" id="GO:0044718">
    <property type="term" value="P:siderophore transmembrane transport"/>
    <property type="evidence" value="ECO:0007669"/>
    <property type="project" value="TreeGrafter"/>
</dbReference>
<evidence type="ECO:0000256" key="11">
    <source>
        <dbReference type="PROSITE-ProRule" id="PRU01360"/>
    </source>
</evidence>
<dbReference type="Pfam" id="PF07715">
    <property type="entry name" value="Plug"/>
    <property type="match status" value="1"/>
</dbReference>
<evidence type="ECO:0000256" key="9">
    <source>
        <dbReference type="ARBA" id="ARBA00023170"/>
    </source>
</evidence>
<keyword evidence="8 11" id="KW-0472">Membrane</keyword>
<dbReference type="PROSITE" id="PS52016">
    <property type="entry name" value="TONB_DEPENDENT_REC_3"/>
    <property type="match status" value="1"/>
</dbReference>
<feature type="domain" description="TonB-dependent receptor-like beta-barrel" evidence="14">
    <location>
        <begin position="259"/>
        <end position="689"/>
    </location>
</feature>
<proteinExistence type="inferred from homology"/>
<dbReference type="Pfam" id="PF00593">
    <property type="entry name" value="TonB_dep_Rec_b-barrel"/>
    <property type="match status" value="1"/>
</dbReference>
<dbReference type="InterPro" id="IPR039426">
    <property type="entry name" value="TonB-dep_rcpt-like"/>
</dbReference>
<evidence type="ECO:0000256" key="7">
    <source>
        <dbReference type="ARBA" id="ARBA00023077"/>
    </source>
</evidence>
<dbReference type="Gene3D" id="2.170.130.10">
    <property type="entry name" value="TonB-dependent receptor, plug domain"/>
    <property type="match status" value="1"/>
</dbReference>
<evidence type="ECO:0000256" key="1">
    <source>
        <dbReference type="ARBA" id="ARBA00004571"/>
    </source>
</evidence>
<feature type="chain" id="PRO_5002417168" evidence="13">
    <location>
        <begin position="28"/>
        <end position="720"/>
    </location>
</feature>
<organism evidence="16 17">
    <name type="scientific">Polynucleobacter duraquae</name>
    <dbReference type="NCBI Taxonomy" id="1835254"/>
    <lineage>
        <taxon>Bacteria</taxon>
        <taxon>Pseudomonadati</taxon>
        <taxon>Pseudomonadota</taxon>
        <taxon>Betaproteobacteria</taxon>
        <taxon>Burkholderiales</taxon>
        <taxon>Burkholderiaceae</taxon>
        <taxon>Polynucleobacter</taxon>
    </lineage>
</organism>
<sequence>MLFKQKKISACIGMLSISILLSTGAKAQIAPPPDYDQKLGDVVVSATISGTQLKNMTQNTTVLTKEELEISPDQTIDQVLKNTPSVFLNDQPYYEKDPTGQGINVRGLGTARTLVLIDGVPANDAMYGTVQWNLVPMSSIQDVEFIRGGVSNLYGNYGMGGVINITTKPMKDNGNEVSASYGSYGTQNVAASKDIAINDVLKLRVSTDYFHTAGYVQAATIYPARNIGGIASSSVSSTSTGSTGVAKGMGPEFANGSNYRLQGSLKFSPDTDGFFKMGYHEMQNLPTGGYVQGVKATQESTFSGGTNTRFGDGKKLATNLFYENTTLIQQNITAATASANPYVSRIDKNPYNTLGGSIQYVQDLKEQMIDQFTVGADVRTVEAINNGAVINSSGVATGAGFYAQGKQQFYGASGQVKSKLQSIPLQMTLSARVDQWMSQVPTYYVQSTTGTQTPTNSPNQSKTEFSPNLGLLYELTKNINLRSAAYQGFHAPGLNNMIRSYGTSRYTLANPNLSPETMKGYEAGFDYRWNEGIFQLTGYKANVYNAINPVTVDCPSGYSGCTSATQQSNSQTLHAQGVEVQGRYDFHRQWSAEAGYTLTQSILTSQAAANLSTEPINSQLPGTPGKMGNLGLTYYPTVKSSLTTTLRYIGPSWWDSLHTVEVPTYFVVGLRANYEISPNVTMFASAVNLLNRNYVTFGGTGGPIIRGQPQTGTIGARITF</sequence>
<dbReference type="SUPFAM" id="SSF56935">
    <property type="entry name" value="Porins"/>
    <property type="match status" value="1"/>
</dbReference>
<evidence type="ECO:0000256" key="8">
    <source>
        <dbReference type="ARBA" id="ARBA00023136"/>
    </source>
</evidence>
<evidence type="ECO:0000313" key="17">
    <source>
        <dbReference type="Proteomes" id="UP000061135"/>
    </source>
</evidence>
<evidence type="ECO:0000256" key="3">
    <source>
        <dbReference type="ARBA" id="ARBA00022448"/>
    </source>
</evidence>
<keyword evidence="17" id="KW-1185">Reference proteome</keyword>
<dbReference type="RefSeq" id="WP_046329800.1">
    <property type="nucleotide sequence ID" value="NZ_CP007501.1"/>
</dbReference>
<keyword evidence="6 13" id="KW-0732">Signal</keyword>
<evidence type="ECO:0000256" key="12">
    <source>
        <dbReference type="RuleBase" id="RU003357"/>
    </source>
</evidence>
<gene>
    <name evidence="16" type="ORF">CL55_00005870</name>
</gene>
<keyword evidence="5 11" id="KW-0812">Transmembrane</keyword>
<feature type="signal peptide" evidence="13">
    <location>
        <begin position="1"/>
        <end position="27"/>
    </location>
</feature>
<dbReference type="InterPro" id="IPR037066">
    <property type="entry name" value="Plug_dom_sf"/>
</dbReference>
<dbReference type="KEGG" id="pdq:CL55_00005870"/>
<evidence type="ECO:0000313" key="16">
    <source>
        <dbReference type="EMBL" id="AKD24920.1"/>
    </source>
</evidence>
<feature type="domain" description="TonB-dependent receptor plug" evidence="15">
    <location>
        <begin position="53"/>
        <end position="162"/>
    </location>
</feature>
<comment type="similarity">
    <text evidence="2 11 12">Belongs to the TonB-dependent receptor family.</text>
</comment>
<accession>A0A0E3ZL08</accession>
<keyword evidence="10 11" id="KW-0998">Cell outer membrane</keyword>
<dbReference type="GO" id="GO:0009279">
    <property type="term" value="C:cell outer membrane"/>
    <property type="evidence" value="ECO:0007669"/>
    <property type="project" value="UniProtKB-SubCell"/>
</dbReference>
<dbReference type="InterPro" id="IPR000531">
    <property type="entry name" value="Beta-barrel_TonB"/>
</dbReference>
<dbReference type="PANTHER" id="PTHR30069">
    <property type="entry name" value="TONB-DEPENDENT OUTER MEMBRANE RECEPTOR"/>
    <property type="match status" value="1"/>
</dbReference>
<evidence type="ECO:0000256" key="5">
    <source>
        <dbReference type="ARBA" id="ARBA00022692"/>
    </source>
</evidence>
<reference evidence="16 17" key="1">
    <citation type="submission" date="2014-03" db="EMBL/GenBank/DDBJ databases">
        <title>Genome of Polynucleobacter strain MWH-MoK4.</title>
        <authorList>
            <person name="Hahn M.W."/>
        </authorList>
    </citation>
    <scope>NUCLEOTIDE SEQUENCE [LARGE SCALE GENOMIC DNA]</scope>
    <source>
        <strain evidence="16 17">MWH-MoK4</strain>
    </source>
</reference>
<evidence type="ECO:0000256" key="13">
    <source>
        <dbReference type="SAM" id="SignalP"/>
    </source>
</evidence>
<dbReference type="AlphaFoldDB" id="A0A0E3ZL08"/>
<dbReference type="OrthoDB" id="183532at2"/>
<dbReference type="HOGENOM" id="CLU_008287_18_1_4"/>
<dbReference type="PATRIC" id="fig|576611.7.peg.594"/>
<dbReference type="PANTHER" id="PTHR30069:SF29">
    <property type="entry name" value="HEMOGLOBIN AND HEMOGLOBIN-HAPTOGLOBIN-BINDING PROTEIN 1-RELATED"/>
    <property type="match status" value="1"/>
</dbReference>
<evidence type="ECO:0000256" key="6">
    <source>
        <dbReference type="ARBA" id="ARBA00022729"/>
    </source>
</evidence>
<dbReference type="EMBL" id="CP007501">
    <property type="protein sequence ID" value="AKD24920.1"/>
    <property type="molecule type" value="Genomic_DNA"/>
</dbReference>
<comment type="subcellular location">
    <subcellularLocation>
        <location evidence="1 11">Cell outer membrane</location>
        <topology evidence="1 11">Multi-pass membrane protein</topology>
    </subcellularLocation>
</comment>
<protein>
    <submittedName>
        <fullName evidence="16">Outer membrane cobalamin receptor protein</fullName>
    </submittedName>
</protein>
<dbReference type="Gene3D" id="2.40.170.20">
    <property type="entry name" value="TonB-dependent receptor, beta-barrel domain"/>
    <property type="match status" value="1"/>
</dbReference>
<dbReference type="Proteomes" id="UP000061135">
    <property type="component" value="Chromosome"/>
</dbReference>
<evidence type="ECO:0000259" key="14">
    <source>
        <dbReference type="Pfam" id="PF00593"/>
    </source>
</evidence>
<dbReference type="CDD" id="cd01347">
    <property type="entry name" value="ligand_gated_channel"/>
    <property type="match status" value="1"/>
</dbReference>
<evidence type="ECO:0000256" key="10">
    <source>
        <dbReference type="ARBA" id="ARBA00023237"/>
    </source>
</evidence>
<keyword evidence="4 11" id="KW-1134">Transmembrane beta strand</keyword>
<keyword evidence="7 12" id="KW-0798">TonB box</keyword>
<name>A0A0E3ZL08_9BURK</name>
<evidence type="ECO:0000259" key="15">
    <source>
        <dbReference type="Pfam" id="PF07715"/>
    </source>
</evidence>
<dbReference type="GO" id="GO:0015344">
    <property type="term" value="F:siderophore uptake transmembrane transporter activity"/>
    <property type="evidence" value="ECO:0007669"/>
    <property type="project" value="TreeGrafter"/>
</dbReference>
<dbReference type="InterPro" id="IPR036942">
    <property type="entry name" value="Beta-barrel_TonB_sf"/>
</dbReference>
<evidence type="ECO:0000256" key="4">
    <source>
        <dbReference type="ARBA" id="ARBA00022452"/>
    </source>
</evidence>